<evidence type="ECO:0000313" key="4">
    <source>
        <dbReference type="Proteomes" id="UP000008037"/>
    </source>
</evidence>
<keyword evidence="1" id="KW-0597">Phosphoprotein</keyword>
<dbReference type="HOGENOM" id="CLU_000445_69_15_2"/>
<dbReference type="GO" id="GO:0000160">
    <property type="term" value="P:phosphorelay signal transduction system"/>
    <property type="evidence" value="ECO:0007669"/>
    <property type="project" value="InterPro"/>
</dbReference>
<dbReference type="GeneID" id="13796015"/>
<feature type="domain" description="Response regulatory" evidence="2">
    <location>
        <begin position="16"/>
        <end position="146"/>
    </location>
</feature>
<dbReference type="PROSITE" id="PS50110">
    <property type="entry name" value="RESPONSE_REGULATORY"/>
    <property type="match status" value="1"/>
</dbReference>
<evidence type="ECO:0000313" key="3">
    <source>
        <dbReference type="EMBL" id="AFU59082.1"/>
    </source>
</evidence>
<dbReference type="KEGG" id="nga:Ngar_c21520"/>
<protein>
    <submittedName>
        <fullName evidence="3">Putative signal transduction response regulator, receiver domain protein</fullName>
    </submittedName>
</protein>
<keyword evidence="4" id="KW-1185">Reference proteome</keyword>
<dbReference type="AlphaFoldDB" id="K0IKP6"/>
<dbReference type="RefSeq" id="WP_015019617.1">
    <property type="nucleotide sequence ID" value="NC_018719.1"/>
</dbReference>
<dbReference type="InterPro" id="IPR001789">
    <property type="entry name" value="Sig_transdc_resp-reg_receiver"/>
</dbReference>
<gene>
    <name evidence="3" type="ordered locus">Ngar_c21520</name>
</gene>
<dbReference type="PANTHER" id="PTHR44591:SF21">
    <property type="entry name" value="TWO-COMPONENT RESPONSE REGULATOR"/>
    <property type="match status" value="1"/>
</dbReference>
<proteinExistence type="predicted"/>
<name>K0IKP6_NITGG</name>
<dbReference type="InterPro" id="IPR050595">
    <property type="entry name" value="Bact_response_regulator"/>
</dbReference>
<dbReference type="InParanoid" id="K0IKP6"/>
<dbReference type="STRING" id="1237085.Ngar_c21520"/>
<evidence type="ECO:0000256" key="1">
    <source>
        <dbReference type="ARBA" id="ARBA00022553"/>
    </source>
</evidence>
<accession>K0IKP6</accession>
<dbReference type="Proteomes" id="UP000008037">
    <property type="component" value="Chromosome"/>
</dbReference>
<sequence>MDVRRDMSHTRTTPMRILIAEDELDIARTYRLSLEERGHKVVLTYDGEECLIGYHDALERAKSEGDPIFSSHPFHAVVLDYRMPKIDGIEVAREILAVNPRQRIIFASAYVKETLEKSVKELKQVVELMQKPFGEQALIDTIEDNQIYEELRKLDVDVEAFKMVSPPHEYIQKLLEALRTLQKGRTF</sequence>
<dbReference type="Pfam" id="PF00072">
    <property type="entry name" value="Response_reg"/>
    <property type="match status" value="1"/>
</dbReference>
<dbReference type="PANTHER" id="PTHR44591">
    <property type="entry name" value="STRESS RESPONSE REGULATOR PROTEIN 1"/>
    <property type="match status" value="1"/>
</dbReference>
<dbReference type="Gene3D" id="3.40.50.2300">
    <property type="match status" value="1"/>
</dbReference>
<dbReference type="BioCyc" id="CNIT1237085:G1324-2150-MONOMER"/>
<dbReference type="SUPFAM" id="SSF52172">
    <property type="entry name" value="CheY-like"/>
    <property type="match status" value="1"/>
</dbReference>
<dbReference type="EMBL" id="CP002408">
    <property type="protein sequence ID" value="AFU59082.1"/>
    <property type="molecule type" value="Genomic_DNA"/>
</dbReference>
<organism evidence="3 4">
    <name type="scientific">Nitrososphaera gargensis (strain Ga9.2)</name>
    <dbReference type="NCBI Taxonomy" id="1237085"/>
    <lineage>
        <taxon>Archaea</taxon>
        <taxon>Nitrososphaerota</taxon>
        <taxon>Nitrososphaeria</taxon>
        <taxon>Nitrososphaerales</taxon>
        <taxon>Nitrososphaeraceae</taxon>
        <taxon>Nitrososphaera</taxon>
    </lineage>
</organism>
<dbReference type="InterPro" id="IPR011006">
    <property type="entry name" value="CheY-like_superfamily"/>
</dbReference>
<dbReference type="SMART" id="SM00448">
    <property type="entry name" value="REC"/>
    <property type="match status" value="1"/>
</dbReference>
<reference evidence="3 4" key="1">
    <citation type="journal article" date="2012" name="Environ. Microbiol.">
        <title>The genome of the ammonia-oxidizing Candidatus Nitrososphaera gargensis: insights into metabolic versatility and environmental adaptations.</title>
        <authorList>
            <person name="Spang A."/>
            <person name="Poehlein A."/>
            <person name="Offre P."/>
            <person name="Zumbragel S."/>
            <person name="Haider S."/>
            <person name="Rychlik N."/>
            <person name="Nowka B."/>
            <person name="Schmeisser C."/>
            <person name="Lebedeva E.V."/>
            <person name="Rattei T."/>
            <person name="Bohm C."/>
            <person name="Schmid M."/>
            <person name="Galushko A."/>
            <person name="Hatzenpichler R."/>
            <person name="Weinmaier T."/>
            <person name="Daniel R."/>
            <person name="Schleper C."/>
            <person name="Spieck E."/>
            <person name="Streit W."/>
            <person name="Wagner M."/>
        </authorList>
    </citation>
    <scope>NUCLEOTIDE SEQUENCE [LARGE SCALE GENOMIC DNA]</scope>
    <source>
        <strain evidence="4">Ga9.2</strain>
    </source>
</reference>
<evidence type="ECO:0000259" key="2">
    <source>
        <dbReference type="PROSITE" id="PS50110"/>
    </source>
</evidence>